<organism evidence="2 4">
    <name type="scientific">Photobacterium phosphoreum</name>
    <dbReference type="NCBI Taxonomy" id="659"/>
    <lineage>
        <taxon>Bacteria</taxon>
        <taxon>Pseudomonadati</taxon>
        <taxon>Pseudomonadota</taxon>
        <taxon>Gammaproteobacteria</taxon>
        <taxon>Vibrionales</taxon>
        <taxon>Vibrionaceae</taxon>
        <taxon>Photobacterium</taxon>
    </lineage>
</organism>
<dbReference type="Proteomes" id="UP000241618">
    <property type="component" value="Unassembled WGS sequence"/>
</dbReference>
<proteinExistence type="predicted"/>
<sequence length="893" mass="102938">MVNNSILKVHCSGNASFGTGFIVKTDSFGSYLITCGHVVKKLEGQILVDDKFGELYVNKYDEGIDLAVVYVKGLIADEFSFIEPCEHSSYQVIGFTSFSNKIKKEPIGNIKIKEGLEIENENGIKTNILKIYTTEDISSGYSGSPIICNRTGSVVGVTYLQESKTTNYGILNKHISELIDVNISKNTHTPQKKLKTDINEQHVFYISKTLTNYFEKSLSCFSTQNCTWLEPKLFSKPESNRERERSEYITIKDIIDNPRSIKINAYQQYGLTSLAKYFVKEAWNKEEKSFWLYLDVSNLKANKKSIERYIENQISEFTLNFDDVECVVVDEVSTSIDNISKILSFINEIFIDIPIIVMCSVSSGVNITEDAILIERYLENKYLWSLTRNEIRNIVCAYNSKNKYIENDNIVINRLASDLEVLNVPRTPLNCLTFLKIYENDFDESPVNRTAMISKVLHLLFNVDEIPKYKTRPDLKDSEYVLGYFCEKIIREHRFYFTREEFLSEVKDFCLESEIDLEIEVIFDVLAANNIIVQRLNKFCFKFSYWVFYFAAHRMHQDIDFCDFIFNDMNYVSYPEIIEYFTGIDRRSNYALKKLCQDIKDVRVLVESKCRFPDGFDIYSAMRWKPSEQSLDEVKDMITAGAMGSCLPDEIKDSYADKQYDNSRPLRQDVNKIIEEYSLLKLLKTIQSASKALRNSDYAQPKLKHELLNEILYCWELVTKFLVLISPALAKSKTVTVSGASFVLDSSIDGTFEEKMHSLIPVLPSNVVGWYQDDIFTKKMGTFLYNNANTSDSDISRYFLSLLLISKRPEGWADNIKQYITGLHKNSFYLSGLFHELRSVYQYGFVSRKELEDIGLMIKATLAKHNGAKSIGDKAINNIPDKFLPDRIETEVF</sequence>
<protein>
    <recommendedName>
        <fullName evidence="5">Serine protease</fullName>
    </recommendedName>
</protein>
<evidence type="ECO:0008006" key="5">
    <source>
        <dbReference type="Google" id="ProtNLM"/>
    </source>
</evidence>
<comment type="caution">
    <text evidence="2">The sequence shown here is derived from an EMBL/GenBank/DDBJ whole genome shotgun (WGS) entry which is preliminary data.</text>
</comment>
<gene>
    <name evidence="2" type="ORF">C9J18_19720</name>
    <name evidence="1" type="ORF">CTM96_19275</name>
</gene>
<dbReference type="Pfam" id="PF13365">
    <property type="entry name" value="Trypsin_2"/>
    <property type="match status" value="1"/>
</dbReference>
<dbReference type="Gene3D" id="2.40.10.120">
    <property type="match status" value="1"/>
</dbReference>
<reference evidence="3 4" key="1">
    <citation type="submission" date="2018-03" db="EMBL/GenBank/DDBJ databases">
        <title>Whole genome sequencing of Histamine producing bacteria.</title>
        <authorList>
            <person name="Butler K."/>
        </authorList>
    </citation>
    <scope>NUCLEOTIDE SEQUENCE [LARGE SCALE GENOMIC DNA]</scope>
    <source>
        <strain evidence="2 4">FS-6.1</strain>
        <strain evidence="1 3">FS-6.2</strain>
    </source>
</reference>
<evidence type="ECO:0000313" key="1">
    <source>
        <dbReference type="EMBL" id="PSU20665.1"/>
    </source>
</evidence>
<dbReference type="EMBL" id="PYMP01000028">
    <property type="protein sequence ID" value="PSU46967.1"/>
    <property type="molecule type" value="Genomic_DNA"/>
</dbReference>
<name>A0A2T3JDJ5_PHOPO</name>
<accession>A0A2T3JDJ5</accession>
<evidence type="ECO:0000313" key="3">
    <source>
        <dbReference type="Proteomes" id="UP000241405"/>
    </source>
</evidence>
<dbReference type="SUPFAM" id="SSF50494">
    <property type="entry name" value="Trypsin-like serine proteases"/>
    <property type="match status" value="1"/>
</dbReference>
<dbReference type="EMBL" id="PYMO01000030">
    <property type="protein sequence ID" value="PSU20665.1"/>
    <property type="molecule type" value="Genomic_DNA"/>
</dbReference>
<dbReference type="InterPro" id="IPR009003">
    <property type="entry name" value="Peptidase_S1_PA"/>
</dbReference>
<dbReference type="AlphaFoldDB" id="A0A2T3JDJ5"/>
<dbReference type="Proteomes" id="UP000241405">
    <property type="component" value="Unassembled WGS sequence"/>
</dbReference>
<evidence type="ECO:0000313" key="4">
    <source>
        <dbReference type="Proteomes" id="UP000241618"/>
    </source>
</evidence>
<evidence type="ECO:0000313" key="2">
    <source>
        <dbReference type="EMBL" id="PSU46967.1"/>
    </source>
</evidence>
<keyword evidence="3" id="KW-1185">Reference proteome</keyword>